<dbReference type="GO" id="GO:0030288">
    <property type="term" value="C:outer membrane-bounded periplasmic space"/>
    <property type="evidence" value="ECO:0007669"/>
    <property type="project" value="InterPro"/>
</dbReference>
<dbReference type="PANTHER" id="PTHR33376">
    <property type="match status" value="1"/>
</dbReference>
<keyword evidence="3" id="KW-0813">Transport</keyword>
<evidence type="ECO:0000313" key="5">
    <source>
        <dbReference type="EMBL" id="QCX40359.1"/>
    </source>
</evidence>
<evidence type="ECO:0000256" key="2">
    <source>
        <dbReference type="ARBA" id="ARBA00009023"/>
    </source>
</evidence>
<dbReference type="PANTHER" id="PTHR33376:SF4">
    <property type="entry name" value="SIALIC ACID-BINDING PERIPLASMIC PROTEIN SIAP"/>
    <property type="match status" value="1"/>
</dbReference>
<keyword evidence="4" id="KW-0732">Signal</keyword>
<dbReference type="KEGG" id="fbe:FF125_18605"/>
<dbReference type="PIRSF" id="PIRSF006470">
    <property type="entry name" value="DctB"/>
    <property type="match status" value="1"/>
</dbReference>
<dbReference type="OrthoDB" id="9776801at2"/>
<name>A0A5B7TU28_9FLAO</name>
<reference evidence="5 6" key="1">
    <citation type="submission" date="2019-05" db="EMBL/GenBank/DDBJ databases">
        <title>Algicella ahnfeltiae gen. nov., sp. nov., a novel marine bacterium of the family Flavobacteriaceae isolated from a red alga.</title>
        <authorList>
            <person name="Nedashkovskaya O.I."/>
            <person name="Kukhlevskiy A.D."/>
            <person name="Kim S.-G."/>
            <person name="Zhukova N.V."/>
            <person name="Mikhailov V.V."/>
        </authorList>
    </citation>
    <scope>NUCLEOTIDE SEQUENCE [LARGE SCALE GENOMIC DNA]</scope>
    <source>
        <strain evidence="5 6">10Alg115</strain>
    </source>
</reference>
<evidence type="ECO:0000256" key="3">
    <source>
        <dbReference type="ARBA" id="ARBA00022448"/>
    </source>
</evidence>
<dbReference type="Proteomes" id="UP000306229">
    <property type="component" value="Chromosome"/>
</dbReference>
<dbReference type="NCBIfam" id="TIGR00787">
    <property type="entry name" value="dctP"/>
    <property type="match status" value="1"/>
</dbReference>
<dbReference type="Pfam" id="PF03480">
    <property type="entry name" value="DctP"/>
    <property type="match status" value="1"/>
</dbReference>
<dbReference type="NCBIfam" id="NF037995">
    <property type="entry name" value="TRAP_S1"/>
    <property type="match status" value="1"/>
</dbReference>
<protein>
    <submittedName>
        <fullName evidence="5">TRAP transporter substrate-binding protein</fullName>
    </submittedName>
</protein>
<evidence type="ECO:0000256" key="1">
    <source>
        <dbReference type="ARBA" id="ARBA00004196"/>
    </source>
</evidence>
<organism evidence="5 6">
    <name type="scientific">Aureibaculum algae</name>
    <dbReference type="NCBI Taxonomy" id="2584122"/>
    <lineage>
        <taxon>Bacteria</taxon>
        <taxon>Pseudomonadati</taxon>
        <taxon>Bacteroidota</taxon>
        <taxon>Flavobacteriia</taxon>
        <taxon>Flavobacteriales</taxon>
        <taxon>Flavobacteriaceae</taxon>
        <taxon>Aureibaculum</taxon>
    </lineage>
</organism>
<evidence type="ECO:0000313" key="6">
    <source>
        <dbReference type="Proteomes" id="UP000306229"/>
    </source>
</evidence>
<keyword evidence="6" id="KW-1185">Reference proteome</keyword>
<proteinExistence type="inferred from homology"/>
<gene>
    <name evidence="5" type="ORF">FF125_18605</name>
</gene>
<accession>A0A5B7TU28</accession>
<dbReference type="AlphaFoldDB" id="A0A5B7TU28"/>
<dbReference type="GO" id="GO:0055085">
    <property type="term" value="P:transmembrane transport"/>
    <property type="evidence" value="ECO:0007669"/>
    <property type="project" value="InterPro"/>
</dbReference>
<dbReference type="InterPro" id="IPR004682">
    <property type="entry name" value="TRAP_DctP"/>
</dbReference>
<evidence type="ECO:0000256" key="4">
    <source>
        <dbReference type="ARBA" id="ARBA00022729"/>
    </source>
</evidence>
<dbReference type="CDD" id="cd13603">
    <property type="entry name" value="PBP2_TRAP_Siap_TeaA_like"/>
    <property type="match status" value="1"/>
</dbReference>
<comment type="similarity">
    <text evidence="2">Belongs to the bacterial solute-binding protein 7 family.</text>
</comment>
<dbReference type="RefSeq" id="WP_138951310.1">
    <property type="nucleotide sequence ID" value="NZ_CP040749.1"/>
</dbReference>
<sequence length="334" mass="38238">MNSGFLKYSLLLVSILFFVGCTTKKEEAFTLRASLWANENHTWFAAFQHFKTIVDERSEGRLKIEVYPSEQLAKEIESIRLIQADVIDMTVTASLLSNWIEIANFCEMPFLLKDSIEKDLLLNGPIGKRVEKEMLEKVGLRPLAVFERGPRQLTSNRPIKHPDDLKGLIIRVPNVPTFITAWSALGAKPTPMAFSEVFTGLQQGTVEAQENPFALILSSGYYEVQKYVNMTNHVMSWSYPVIGEKQYQRLPDDLKIILKEAALEMARYEHKLYLSNEKDVKTQLLDRGMEFITVDNEAFKARCEQVIFNSLSPEMQVIYNDFQAELAQVNLKDN</sequence>
<dbReference type="PROSITE" id="PS51257">
    <property type="entry name" value="PROKAR_LIPOPROTEIN"/>
    <property type="match status" value="1"/>
</dbReference>
<dbReference type="InterPro" id="IPR018389">
    <property type="entry name" value="DctP_fam"/>
</dbReference>
<dbReference type="Gene3D" id="3.40.190.170">
    <property type="entry name" value="Bacterial extracellular solute-binding protein, family 7"/>
    <property type="match status" value="1"/>
</dbReference>
<dbReference type="EMBL" id="CP040749">
    <property type="protein sequence ID" value="QCX40359.1"/>
    <property type="molecule type" value="Genomic_DNA"/>
</dbReference>
<comment type="subcellular location">
    <subcellularLocation>
        <location evidence="1">Cell envelope</location>
    </subcellularLocation>
</comment>
<dbReference type="InterPro" id="IPR038404">
    <property type="entry name" value="TRAP_DctP_sf"/>
</dbReference>